<keyword evidence="2" id="KW-1185">Reference proteome</keyword>
<dbReference type="Proteomes" id="UP000001409">
    <property type="component" value="Chromosome"/>
</dbReference>
<reference evidence="1 2" key="1">
    <citation type="journal article" date="2003" name="Genome Res.">
        <title>Comparative complete genome sequence analysis of the amino acid replacements responsible for the thermostability of Corynebacterium efficiens.</title>
        <authorList>
            <person name="Nishio Y."/>
            <person name="Nakamura Y."/>
            <person name="Kawarabayasi Y."/>
            <person name="Usuda Y."/>
            <person name="Kimura E."/>
            <person name="Sugimoto S."/>
            <person name="Matsui K."/>
            <person name="Yamagishi A."/>
            <person name="Kikuchi H."/>
            <person name="Ikeo K."/>
            <person name="Gojobori T."/>
        </authorList>
    </citation>
    <scope>NUCLEOTIDE SEQUENCE [LARGE SCALE GENOMIC DNA]</scope>
    <source>
        <strain evidence="2">DSM 44549 / YS-314 / AJ 12310 / JCM 11189 / NBRC 100395</strain>
    </source>
</reference>
<dbReference type="eggNOG" id="ENOG5031REA">
    <property type="taxonomic scope" value="Bacteria"/>
</dbReference>
<dbReference type="EMBL" id="BA000035">
    <property type="protein sequence ID" value="BAC17726.1"/>
    <property type="molecule type" value="Genomic_DNA"/>
</dbReference>
<organism evidence="1 2">
    <name type="scientific">Corynebacterium efficiens (strain DSM 44549 / YS-314 / AJ 12310 / JCM 11189 / NBRC 100395)</name>
    <dbReference type="NCBI Taxonomy" id="196164"/>
    <lineage>
        <taxon>Bacteria</taxon>
        <taxon>Bacillati</taxon>
        <taxon>Actinomycetota</taxon>
        <taxon>Actinomycetes</taxon>
        <taxon>Mycobacteriales</taxon>
        <taxon>Corynebacteriaceae</taxon>
        <taxon>Corynebacterium</taxon>
    </lineage>
</organism>
<sequence length="93" mass="10616">MVMSELKPSFHDVQRRPIVVRQITKDNVPALAVDEIQEDGSTRRILLLNKYDAKQLSAACDRYLQEIFSITFSGVNTDLSPEDMARLFGEEDE</sequence>
<proteinExistence type="predicted"/>
<evidence type="ECO:0000313" key="2">
    <source>
        <dbReference type="Proteomes" id="UP000001409"/>
    </source>
</evidence>
<protein>
    <submittedName>
        <fullName evidence="1">Uncharacterized protein</fullName>
    </submittedName>
</protein>
<dbReference type="AlphaFoldDB" id="Q8FR50"/>
<dbReference type="KEGG" id="cef:CE0916"/>
<name>Q8FR50_COREF</name>
<dbReference type="HOGENOM" id="CLU_167429_0_0_11"/>
<accession>Q8FR50</accession>
<evidence type="ECO:0000313" key="1">
    <source>
        <dbReference type="EMBL" id="BAC17726.1"/>
    </source>
</evidence>